<sequence>MQQLEQVKSNLDMNCLEEQSFDFEQCYGQYIMLQTPSHSLLSSENQNSEDQQQEENRNQELLSKKIVKKRAKKVSKFIQQKLKQKLQINEKLDISLFKNIQLHKDIFYIFGDQIIELDYNLKPFEDRPIDLNQITQFKSVKMVEKIKQIDTIELNYEMSSTQRSQFQFVIDRFLQSDQRDLYQFGLCLQKLQNLSVCCQNDLNKHHQILTNPQNCFAMIEKQNLFYQKSYEWIKSKTDESDFFTYTLSKLNQENMIFQTNKTGISNSFIALLGGDFDTISQVALRKGGLHFLNSRSRFLQVFDQIQYINTFQNPQRELEFELITFDQIIVPCKATVEYLYLPICRDENCFYRKTYKIDSIYWMNFYSTCKLIKYHVSPNIIMQVIETRKKLSQEQKILYESYFDDFVYTTERLYLIMSIICTAIYYFLLNKSEIFLEKYYQKEKDRLNKEKNSKLQHCGFITIKN</sequence>
<evidence type="ECO:0000313" key="3">
    <source>
        <dbReference type="EMBL" id="EAR91700.2"/>
    </source>
</evidence>
<evidence type="ECO:0000313" key="4">
    <source>
        <dbReference type="Proteomes" id="UP000009168"/>
    </source>
</evidence>
<keyword evidence="2" id="KW-1133">Transmembrane helix</keyword>
<proteinExistence type="predicted"/>
<dbReference type="HOGENOM" id="CLU_981715_0_0_1"/>
<dbReference type="AlphaFoldDB" id="Q232Y0"/>
<feature type="transmembrane region" description="Helical" evidence="2">
    <location>
        <begin position="413"/>
        <end position="429"/>
    </location>
</feature>
<dbReference type="EMBL" id="GG662770">
    <property type="protein sequence ID" value="EAR91700.2"/>
    <property type="molecule type" value="Genomic_DNA"/>
</dbReference>
<evidence type="ECO:0000256" key="2">
    <source>
        <dbReference type="SAM" id="Phobius"/>
    </source>
</evidence>
<dbReference type="RefSeq" id="XP_001011945.2">
    <property type="nucleotide sequence ID" value="XM_001011945.2"/>
</dbReference>
<keyword evidence="4" id="KW-1185">Reference proteome</keyword>
<evidence type="ECO:0000256" key="1">
    <source>
        <dbReference type="SAM" id="MobiDB-lite"/>
    </source>
</evidence>
<accession>Q232Y0</accession>
<organism evidence="3 4">
    <name type="scientific">Tetrahymena thermophila (strain SB210)</name>
    <dbReference type="NCBI Taxonomy" id="312017"/>
    <lineage>
        <taxon>Eukaryota</taxon>
        <taxon>Sar</taxon>
        <taxon>Alveolata</taxon>
        <taxon>Ciliophora</taxon>
        <taxon>Intramacronucleata</taxon>
        <taxon>Oligohymenophorea</taxon>
        <taxon>Hymenostomatida</taxon>
        <taxon>Tetrahymenina</taxon>
        <taxon>Tetrahymenidae</taxon>
        <taxon>Tetrahymena</taxon>
    </lineage>
</organism>
<feature type="region of interest" description="Disordered" evidence="1">
    <location>
        <begin position="41"/>
        <end position="60"/>
    </location>
</feature>
<name>Q232Y0_TETTS</name>
<dbReference type="GeneID" id="7822696"/>
<dbReference type="InParanoid" id="Q232Y0"/>
<dbReference type="Proteomes" id="UP000009168">
    <property type="component" value="Unassembled WGS sequence"/>
</dbReference>
<dbReference type="KEGG" id="tet:TTHERM_00395730"/>
<keyword evidence="2" id="KW-0472">Membrane</keyword>
<keyword evidence="2 3" id="KW-0812">Transmembrane</keyword>
<gene>
    <name evidence="3" type="ORF">TTHERM_00395730</name>
</gene>
<reference evidence="4" key="1">
    <citation type="journal article" date="2006" name="PLoS Biol.">
        <title>Macronuclear genome sequence of the ciliate Tetrahymena thermophila, a model eukaryote.</title>
        <authorList>
            <person name="Eisen J.A."/>
            <person name="Coyne R.S."/>
            <person name="Wu M."/>
            <person name="Wu D."/>
            <person name="Thiagarajan M."/>
            <person name="Wortman J.R."/>
            <person name="Badger J.H."/>
            <person name="Ren Q."/>
            <person name="Amedeo P."/>
            <person name="Jones K.M."/>
            <person name="Tallon L.J."/>
            <person name="Delcher A.L."/>
            <person name="Salzberg S.L."/>
            <person name="Silva J.C."/>
            <person name="Haas B.J."/>
            <person name="Majoros W.H."/>
            <person name="Farzad M."/>
            <person name="Carlton J.M."/>
            <person name="Smith R.K. Jr."/>
            <person name="Garg J."/>
            <person name="Pearlman R.E."/>
            <person name="Karrer K.M."/>
            <person name="Sun L."/>
            <person name="Manning G."/>
            <person name="Elde N.C."/>
            <person name="Turkewitz A.P."/>
            <person name="Asai D.J."/>
            <person name="Wilkes D.E."/>
            <person name="Wang Y."/>
            <person name="Cai H."/>
            <person name="Collins K."/>
            <person name="Stewart B.A."/>
            <person name="Lee S.R."/>
            <person name="Wilamowska K."/>
            <person name="Weinberg Z."/>
            <person name="Ruzzo W.L."/>
            <person name="Wloga D."/>
            <person name="Gaertig J."/>
            <person name="Frankel J."/>
            <person name="Tsao C.-C."/>
            <person name="Gorovsky M.A."/>
            <person name="Keeling P.J."/>
            <person name="Waller R.F."/>
            <person name="Patron N.J."/>
            <person name="Cherry J.M."/>
            <person name="Stover N.A."/>
            <person name="Krieger C.J."/>
            <person name="del Toro C."/>
            <person name="Ryder H.F."/>
            <person name="Williamson S.C."/>
            <person name="Barbeau R.A."/>
            <person name="Hamilton E.P."/>
            <person name="Orias E."/>
        </authorList>
    </citation>
    <scope>NUCLEOTIDE SEQUENCE [LARGE SCALE GENOMIC DNA]</scope>
    <source>
        <strain evidence="4">SB210</strain>
    </source>
</reference>
<protein>
    <submittedName>
        <fullName evidence="3">Transmembrane protein, putative</fullName>
    </submittedName>
</protein>
<feature type="compositionally biased region" description="Low complexity" evidence="1">
    <location>
        <begin position="41"/>
        <end position="50"/>
    </location>
</feature>